<evidence type="ECO:0000256" key="11">
    <source>
        <dbReference type="PIRSR" id="PIRSR001400-2"/>
    </source>
</evidence>
<evidence type="ECO:0000256" key="1">
    <source>
        <dbReference type="ARBA" id="ARBA00005031"/>
    </source>
</evidence>
<dbReference type="SUPFAM" id="SSF54826">
    <property type="entry name" value="Enolase N-terminal domain-like"/>
    <property type="match status" value="1"/>
</dbReference>
<dbReference type="InterPro" id="IPR036849">
    <property type="entry name" value="Enolase-like_C_sf"/>
</dbReference>
<feature type="binding site" evidence="11">
    <location>
        <position position="381"/>
    </location>
    <ligand>
        <name>substrate</name>
    </ligand>
</feature>
<feature type="binding site" evidence="11">
    <location>
        <position position="270"/>
    </location>
    <ligand>
        <name>substrate</name>
    </ligand>
</feature>
<evidence type="ECO:0000256" key="9">
    <source>
        <dbReference type="HAMAP-Rule" id="MF_00318"/>
    </source>
</evidence>
<organism evidence="15 16">
    <name type="scientific">Candidatus Kaiserbacteria bacterium CG08_land_8_20_14_0_20_50_21</name>
    <dbReference type="NCBI Taxonomy" id="1974604"/>
    <lineage>
        <taxon>Bacteria</taxon>
        <taxon>Candidatus Kaiseribacteriota</taxon>
    </lineage>
</organism>
<feature type="active site" description="Proton donor" evidence="9 10">
    <location>
        <position position="197"/>
    </location>
</feature>
<feature type="binding site" evidence="11">
    <location>
        <begin position="357"/>
        <end position="360"/>
    </location>
    <ligand>
        <name>substrate</name>
    </ligand>
</feature>
<evidence type="ECO:0000256" key="2">
    <source>
        <dbReference type="ARBA" id="ARBA00009604"/>
    </source>
</evidence>
<comment type="subcellular location">
    <subcellularLocation>
        <location evidence="9">Cytoplasm</location>
    </subcellularLocation>
    <subcellularLocation>
        <location evidence="9">Secreted</location>
    </subcellularLocation>
    <subcellularLocation>
        <location evidence="9">Cell surface</location>
    </subcellularLocation>
    <text evidence="9">Fractions of enolase are present in both the cytoplasm and on the cell surface.</text>
</comment>
<dbReference type="EMBL" id="PEXT01000023">
    <property type="protein sequence ID" value="PIS43468.1"/>
    <property type="molecule type" value="Genomic_DNA"/>
</dbReference>
<feature type="binding site" evidence="9">
    <location>
        <position position="359"/>
    </location>
    <ligand>
        <name>(2R)-2-phosphoglycerate</name>
        <dbReference type="ChEBI" id="CHEBI:58289"/>
    </ligand>
</feature>
<dbReference type="AlphaFoldDB" id="A0A2H0YY90"/>
<dbReference type="HAMAP" id="MF_00318">
    <property type="entry name" value="Enolase"/>
    <property type="match status" value="1"/>
</dbReference>
<name>A0A2H0YY90_9BACT</name>
<dbReference type="PANTHER" id="PTHR11902:SF1">
    <property type="entry name" value="ENOLASE"/>
    <property type="match status" value="1"/>
</dbReference>
<dbReference type="Proteomes" id="UP000228687">
    <property type="component" value="Unassembled WGS sequence"/>
</dbReference>
<feature type="domain" description="Enolase N-terminal" evidence="14">
    <location>
        <begin position="3"/>
        <end position="126"/>
    </location>
</feature>
<evidence type="ECO:0000256" key="8">
    <source>
        <dbReference type="ARBA" id="ARBA00023239"/>
    </source>
</evidence>
<gene>
    <name evidence="9" type="primary">eno</name>
    <name evidence="15" type="ORF">COT23_01125</name>
</gene>
<evidence type="ECO:0000256" key="10">
    <source>
        <dbReference type="PIRSR" id="PIRSR001400-1"/>
    </source>
</evidence>
<dbReference type="PRINTS" id="PR00148">
    <property type="entry name" value="ENOLASE"/>
</dbReference>
<dbReference type="Gene3D" id="3.30.390.10">
    <property type="entry name" value="Enolase-like, N-terminal domain"/>
    <property type="match status" value="1"/>
</dbReference>
<comment type="function">
    <text evidence="9">Catalyzes the reversible conversion of 2-phosphoglycerate (2-PG) into phosphoenolpyruvate (PEP). It is essential for the degradation of carbohydrates via glycolysis.</text>
</comment>
<feature type="domain" description="Enolase C-terminal TIM barrel" evidence="13">
    <location>
        <begin position="133"/>
        <end position="407"/>
    </location>
</feature>
<evidence type="ECO:0000256" key="6">
    <source>
        <dbReference type="ARBA" id="ARBA00022842"/>
    </source>
</evidence>
<dbReference type="GO" id="GO:0005576">
    <property type="term" value="C:extracellular region"/>
    <property type="evidence" value="ECO:0007669"/>
    <property type="project" value="UniProtKB-SubCell"/>
</dbReference>
<dbReference type="Pfam" id="PF00113">
    <property type="entry name" value="Enolase_C"/>
    <property type="match status" value="1"/>
</dbReference>
<dbReference type="Pfam" id="PF03952">
    <property type="entry name" value="Enolase_N"/>
    <property type="match status" value="1"/>
</dbReference>
<dbReference type="GO" id="GO:0004634">
    <property type="term" value="F:phosphopyruvate hydratase activity"/>
    <property type="evidence" value="ECO:0007669"/>
    <property type="project" value="UniProtKB-UniRule"/>
</dbReference>
<dbReference type="SMART" id="SM01193">
    <property type="entry name" value="Enolase_N"/>
    <property type="match status" value="1"/>
</dbReference>
<feature type="binding site" evidence="11">
    <location>
        <position position="305"/>
    </location>
    <ligand>
        <name>substrate</name>
    </ligand>
</feature>
<comment type="pathway">
    <text evidence="1 9">Carbohydrate degradation; glycolysis; pyruvate from D-glyceraldehyde 3-phosphate: step 4/5.</text>
</comment>
<evidence type="ECO:0000256" key="5">
    <source>
        <dbReference type="ARBA" id="ARBA00022525"/>
    </source>
</evidence>
<accession>A0A2H0YY90</accession>
<evidence type="ECO:0000256" key="3">
    <source>
        <dbReference type="ARBA" id="ARBA00012058"/>
    </source>
</evidence>
<dbReference type="InterPro" id="IPR000941">
    <property type="entry name" value="Enolase"/>
</dbReference>
<evidence type="ECO:0000313" key="16">
    <source>
        <dbReference type="Proteomes" id="UP000228687"/>
    </source>
</evidence>
<feature type="binding site" evidence="11">
    <location>
        <position position="149"/>
    </location>
    <ligand>
        <name>substrate</name>
    </ligand>
</feature>
<dbReference type="PIRSF" id="PIRSF001400">
    <property type="entry name" value="Enolase"/>
    <property type="match status" value="1"/>
</dbReference>
<keyword evidence="9" id="KW-0963">Cytoplasm</keyword>
<keyword evidence="15" id="KW-0670">Pyruvate</keyword>
<feature type="active site" description="Proton acceptor" evidence="9 10">
    <location>
        <position position="330"/>
    </location>
</feature>
<feature type="binding site" evidence="9">
    <location>
        <position position="381"/>
    </location>
    <ligand>
        <name>(2R)-2-phosphoglycerate</name>
        <dbReference type="ChEBI" id="CHEBI:58289"/>
    </ligand>
</feature>
<dbReference type="PANTHER" id="PTHR11902">
    <property type="entry name" value="ENOLASE"/>
    <property type="match status" value="1"/>
</dbReference>
<feature type="binding site" evidence="9 12">
    <location>
        <position position="270"/>
    </location>
    <ligand>
        <name>Mg(2+)</name>
        <dbReference type="ChEBI" id="CHEBI:18420"/>
    </ligand>
</feature>
<sequence>MRINTVLARSISDTRGYPTIETILTAGSFSATASIPSGKSTGTHEAFELRDADGGVTRAIENVNDEIAHALVGRDFDSIDELDAFLIQLDGTKNKSRLGANAILSVSIAAMRLSALMENIPLWDAIAKRTGTTQQAPRLYVNVINGGVHADFRLPFQEYILVVEGNTNEALPIAHEAFTKLGELLRTHDTDVPMGDEGGYAPTFDTLEQPFELLASLVAEYPGTSIALDAAASELFHNGAYQLLGKSYSADELLAFYRELVERFPLHSIEDPFDEDSVTDFIRLTAMLEDFSTPLGAKKVLVVGDDLTVTNPVRISQAMKYKEINAVLIKPNQIGTVRETILAVQETYTADCKVIASHRSGETDDTFIADFARGIGAHGIKAGGFGQKERLEKYDRLLAIEREAETR</sequence>
<comment type="similarity">
    <text evidence="2 9">Belongs to the enolase family.</text>
</comment>
<comment type="cofactor">
    <cofactor evidence="12">
        <name>Mg(2+)</name>
        <dbReference type="ChEBI" id="CHEBI:18420"/>
    </cofactor>
    <text evidence="12">Mg(2+) is required for catalysis and for stabilizing the dimer.</text>
</comment>
<proteinExistence type="inferred from homology"/>
<comment type="caution">
    <text evidence="15">The sequence shown here is derived from an EMBL/GenBank/DDBJ whole genome shotgun (WGS) entry which is preliminary data.</text>
</comment>
<keyword evidence="5 9" id="KW-0964">Secreted</keyword>
<comment type="cofactor">
    <cofactor evidence="9">
        <name>Mg(2+)</name>
        <dbReference type="ChEBI" id="CHEBI:18420"/>
    </cofactor>
    <text evidence="9">Binds a second Mg(2+) ion via substrate during catalysis.</text>
</comment>
<dbReference type="SMART" id="SM01192">
    <property type="entry name" value="Enolase_C"/>
    <property type="match status" value="1"/>
</dbReference>
<dbReference type="UniPathway" id="UPA00109">
    <property type="reaction ID" value="UER00187"/>
</dbReference>
<keyword evidence="9 12" id="KW-0479">Metal-binding</keyword>
<evidence type="ECO:0000313" key="15">
    <source>
        <dbReference type="EMBL" id="PIS43468.1"/>
    </source>
</evidence>
<dbReference type="GO" id="GO:0000015">
    <property type="term" value="C:phosphopyruvate hydratase complex"/>
    <property type="evidence" value="ECO:0007669"/>
    <property type="project" value="InterPro"/>
</dbReference>
<evidence type="ECO:0000259" key="13">
    <source>
        <dbReference type="SMART" id="SM01192"/>
    </source>
</evidence>
<evidence type="ECO:0000259" key="14">
    <source>
        <dbReference type="SMART" id="SM01193"/>
    </source>
</evidence>
<dbReference type="GO" id="GO:0006096">
    <property type="term" value="P:glycolytic process"/>
    <property type="evidence" value="ECO:0007669"/>
    <property type="project" value="UniProtKB-UniRule"/>
</dbReference>
<feature type="binding site" evidence="9">
    <location>
        <position position="330"/>
    </location>
    <ligand>
        <name>(2R)-2-phosphoglycerate</name>
        <dbReference type="ChEBI" id="CHEBI:58289"/>
    </ligand>
</feature>
<dbReference type="EC" id="4.2.1.11" evidence="3 9"/>
<evidence type="ECO:0000256" key="12">
    <source>
        <dbReference type="PIRSR" id="PIRSR001400-3"/>
    </source>
</evidence>
<dbReference type="GO" id="GO:0000287">
    <property type="term" value="F:magnesium ion binding"/>
    <property type="evidence" value="ECO:0007669"/>
    <property type="project" value="UniProtKB-UniRule"/>
</dbReference>
<dbReference type="Gene3D" id="3.20.20.120">
    <property type="entry name" value="Enolase-like C-terminal domain"/>
    <property type="match status" value="1"/>
</dbReference>
<keyword evidence="6 9" id="KW-0460">Magnesium</keyword>
<dbReference type="InterPro" id="IPR020810">
    <property type="entry name" value="Enolase_C"/>
</dbReference>
<feature type="binding site" evidence="9">
    <location>
        <position position="229"/>
    </location>
    <ligand>
        <name>Mg(2+)</name>
        <dbReference type="ChEBI" id="CHEBI:18420"/>
    </ligand>
</feature>
<feature type="binding site" evidence="9 12">
    <location>
        <position position="305"/>
    </location>
    <ligand>
        <name>Mg(2+)</name>
        <dbReference type="ChEBI" id="CHEBI:18420"/>
    </ligand>
</feature>
<evidence type="ECO:0000256" key="4">
    <source>
        <dbReference type="ARBA" id="ARBA00017068"/>
    </source>
</evidence>
<dbReference type="GO" id="GO:0009986">
    <property type="term" value="C:cell surface"/>
    <property type="evidence" value="ECO:0007669"/>
    <property type="project" value="UniProtKB-SubCell"/>
</dbReference>
<keyword evidence="7 9" id="KW-0324">Glycolysis</keyword>
<dbReference type="InterPro" id="IPR029017">
    <property type="entry name" value="Enolase-like_N"/>
</dbReference>
<feature type="binding site" evidence="9">
    <location>
        <position position="157"/>
    </location>
    <ligand>
        <name>(2R)-2-phosphoglycerate</name>
        <dbReference type="ChEBI" id="CHEBI:58289"/>
    </ligand>
</feature>
<comment type="catalytic activity">
    <reaction evidence="9">
        <text>(2R)-2-phosphoglycerate = phosphoenolpyruvate + H2O</text>
        <dbReference type="Rhea" id="RHEA:10164"/>
        <dbReference type="ChEBI" id="CHEBI:15377"/>
        <dbReference type="ChEBI" id="CHEBI:58289"/>
        <dbReference type="ChEBI" id="CHEBI:58702"/>
        <dbReference type="EC" id="4.2.1.11"/>
    </reaction>
</comment>
<keyword evidence="8 9" id="KW-0456">Lyase</keyword>
<feature type="binding site" evidence="11">
    <location>
        <position position="158"/>
    </location>
    <ligand>
        <name>substrate</name>
    </ligand>
</feature>
<dbReference type="SUPFAM" id="SSF51604">
    <property type="entry name" value="Enolase C-terminal domain-like"/>
    <property type="match status" value="1"/>
</dbReference>
<evidence type="ECO:0000256" key="7">
    <source>
        <dbReference type="ARBA" id="ARBA00023152"/>
    </source>
</evidence>
<protein>
    <recommendedName>
        <fullName evidence="4 9">Enolase</fullName>
        <ecNumber evidence="3 9">4.2.1.11</ecNumber>
    </recommendedName>
    <alternativeName>
        <fullName evidence="9">2-phospho-D-glycerate hydro-lyase</fullName>
    </alternativeName>
    <alternativeName>
        <fullName evidence="9">2-phosphoglycerate dehydratase</fullName>
    </alternativeName>
</protein>
<reference evidence="16" key="1">
    <citation type="submission" date="2017-09" db="EMBL/GenBank/DDBJ databases">
        <title>Depth-based differentiation of microbial function through sediment-hosted aquifers and enrichment of novel symbionts in the deep terrestrial subsurface.</title>
        <authorList>
            <person name="Probst A.J."/>
            <person name="Ladd B."/>
            <person name="Jarett J.K."/>
            <person name="Geller-Mcgrath D.E."/>
            <person name="Sieber C.M.K."/>
            <person name="Emerson J.B."/>
            <person name="Anantharaman K."/>
            <person name="Thomas B.C."/>
            <person name="Malmstrom R."/>
            <person name="Stieglmeier M."/>
            <person name="Klingl A."/>
            <person name="Woyke T."/>
            <person name="Ryan C.M."/>
            <person name="Banfield J.F."/>
        </authorList>
    </citation>
    <scope>NUCLEOTIDE SEQUENCE [LARGE SCALE GENOMIC DNA]</scope>
</reference>
<feature type="binding site" evidence="9">
    <location>
        <position position="360"/>
    </location>
    <ligand>
        <name>(2R)-2-phosphoglycerate</name>
        <dbReference type="ChEBI" id="CHEBI:58289"/>
    </ligand>
</feature>
<dbReference type="InterPro" id="IPR020811">
    <property type="entry name" value="Enolase_N"/>
</dbReference>